<feature type="domain" description="MHD1" evidence="8">
    <location>
        <begin position="1099"/>
        <end position="1222"/>
    </location>
</feature>
<dbReference type="GO" id="GO:0005509">
    <property type="term" value="F:calcium ion binding"/>
    <property type="evidence" value="ECO:0007669"/>
    <property type="project" value="InterPro"/>
</dbReference>
<evidence type="ECO:0000256" key="2">
    <source>
        <dbReference type="ARBA" id="ARBA00022737"/>
    </source>
</evidence>
<evidence type="ECO:0000259" key="8">
    <source>
        <dbReference type="PROSITE" id="PS51258"/>
    </source>
</evidence>
<dbReference type="InterPro" id="IPR010439">
    <property type="entry name" value="MUN_dom"/>
</dbReference>
<feature type="domain" description="Phorbol-ester/DAG-type" evidence="7">
    <location>
        <begin position="20"/>
        <end position="70"/>
    </location>
</feature>
<sequence>MHVYKKTLQALIYPISSTTPHNFVLWTATSPTYCYECEGLLWGIARQGVRCTECGVKCHEKCKDLLNADCLQRAAEKSSKHGAEDKANSIITAMKERMKQREREKPEIFELIRNVFGVEDKSHIGHMKAVKQSVLDGTSKWSAKIAITVDPDTHIDSLEQAEEIVLEGTSKWSCKIAITVICAQGLIAKDKSGTSDPYVTVQVGKVKKRTRTMPQELNPVWNEKFYFECHNSSDRIKVRVWDEDNDLKSKLRQKLTRESDDFLGQTIIEVRTLSGEMDVWYNLEKRTDKSAVSGAIRLHISVEIKGEEKVAPYHVQYTCLHENLFHSLCEDNGGIVSLPQTKGDDAWKVYFDEAPEEIVDEFAMRYGIESIYQAMTHFHCLSTKYLCPGVPAVMSTLLANINAYYAHTTASSAVSASDRFAASNFGKEKFVKLLDQLHNSLRIDLSMYRNNFPASSQEKLMDLKSTVDLLTSITFFRMKVQELSSPPRASTVVKDCVKACLRSTYQFLFENCYELYSREFQGDPNEAKREQEDHGPRLDSLDFWHKLIALIVSVIEEDRVSYAPVLNQFPQELNIGQLSAATMWSLFAVDMKYALEEHEQHRLCKSSAYMNLHFKVKWLHTNYVKDVPPYKGAVPEYPAPGYSVSPYRSKTLQGSCAVSPGYSVPPYRSKTLQGSCAVSPGYSVPPYRSKTLQGSCAVSPGYSVPPYRSKTLQGSCAVSPGYSVPPYRSKTLQGSCAVSPGYSVPPYRSKTLQGSCAVSPGYSVPPYRSKTLQGSCAVSPGYSVPPYRSKTLQGSCAVSPGYSVPPYRSKTLQGSCAVSPGYSVPPYRSKTLQGSCAVSPGYSVPPYRSKTLQGSCAVSPGYSVPPYRSKTLQGSCAVSPGYSVPPYRSKTLQGSCAVSPGYSVPPYRSKTLQGSCAVSPGYSVPPYRSKTLQGSCAVSPGYSVPPYRSKTLQGSCAVSPGYSVPPYRSKTLQGSCAVSPGYSVPPYRSKTLQGSCAVSPGYSVPPYRSKTLQGSCAVSPGYSVPPYRSKTLQGSCAVSPGYSVPPYRSKTLQGSCAVIPGYSVPPYRSKTLQGSCAVIPGYSVPPYRSKTLQGSCAVIPGYSVPPYRSKTLLGSCAVSPGYSVSPYRSKTLISNLLWLNENDDVSLEYLHGAFNRDKKDGFQRSSEHSLFSNSVVDVFTQLTQCFDVVSKLECPDPEIWKRYMKRFAKTILKVLVAYADIVKKEFPSHLKEERIACILMNNIQQLRVQLEKMFESMGGEKLEEDAANILKELQQNLNSALDDLAMLFATSPCSVPPLARTNKDPQAKEPLGSEGLYLPGENVRSFFLQSVLPSFLPCLSSILLNRVCVGKFNSAHVVTWTKPSVSCSLICWRRNSPKLESRLALGETMFPDWGQQGDNYGNMVYQD</sequence>
<dbReference type="GO" id="GO:0035249">
    <property type="term" value="P:synaptic transmission, glutamatergic"/>
    <property type="evidence" value="ECO:0007669"/>
    <property type="project" value="TreeGrafter"/>
</dbReference>
<dbReference type="Pfam" id="PF06292">
    <property type="entry name" value="MUN"/>
    <property type="match status" value="2"/>
</dbReference>
<dbReference type="GO" id="GO:0042734">
    <property type="term" value="C:presynaptic membrane"/>
    <property type="evidence" value="ECO:0007669"/>
    <property type="project" value="TreeGrafter"/>
</dbReference>
<dbReference type="GO" id="GO:0031594">
    <property type="term" value="C:neuromuscular junction"/>
    <property type="evidence" value="ECO:0007669"/>
    <property type="project" value="TreeGrafter"/>
</dbReference>
<keyword evidence="1" id="KW-0479">Metal-binding</keyword>
<evidence type="ECO:0000256" key="3">
    <source>
        <dbReference type="ARBA" id="ARBA00022771"/>
    </source>
</evidence>
<dbReference type="InterPro" id="IPR027080">
    <property type="entry name" value="Unc-13"/>
</dbReference>
<dbReference type="Gene3D" id="2.60.40.150">
    <property type="entry name" value="C2 domain"/>
    <property type="match status" value="1"/>
</dbReference>
<dbReference type="Gene3D" id="1.10.357.50">
    <property type="match status" value="1"/>
</dbReference>
<keyword evidence="2" id="KW-0677">Repeat</keyword>
<dbReference type="GO" id="GO:0099525">
    <property type="term" value="P:presynaptic dense core vesicle exocytosis"/>
    <property type="evidence" value="ECO:0007669"/>
    <property type="project" value="TreeGrafter"/>
</dbReference>
<dbReference type="InterPro" id="IPR002219">
    <property type="entry name" value="PKC_DAG/PE"/>
</dbReference>
<proteinExistence type="predicted"/>
<dbReference type="SMART" id="SM00239">
    <property type="entry name" value="C2"/>
    <property type="match status" value="1"/>
</dbReference>
<dbReference type="Pfam" id="PF00130">
    <property type="entry name" value="C1_1"/>
    <property type="match status" value="1"/>
</dbReference>
<feature type="coiled-coil region" evidence="5">
    <location>
        <begin position="1263"/>
        <end position="1290"/>
    </location>
</feature>
<dbReference type="GO" id="GO:0005543">
    <property type="term" value="F:phospholipid binding"/>
    <property type="evidence" value="ECO:0007669"/>
    <property type="project" value="InterPro"/>
</dbReference>
<dbReference type="Pfam" id="PF00168">
    <property type="entry name" value="C2"/>
    <property type="match status" value="1"/>
</dbReference>
<dbReference type="GO" id="GO:0043195">
    <property type="term" value="C:terminal bouton"/>
    <property type="evidence" value="ECO:0007669"/>
    <property type="project" value="TreeGrafter"/>
</dbReference>
<gene>
    <name evidence="9" type="ORF">TMSB3V08_LOCUS11078</name>
</gene>
<dbReference type="GO" id="GO:0017075">
    <property type="term" value="F:syntaxin-1 binding"/>
    <property type="evidence" value="ECO:0007669"/>
    <property type="project" value="TreeGrafter"/>
</dbReference>
<dbReference type="SMART" id="SM00109">
    <property type="entry name" value="C1"/>
    <property type="match status" value="1"/>
</dbReference>
<organism evidence="9">
    <name type="scientific">Timema monikensis</name>
    <dbReference type="NCBI Taxonomy" id="170555"/>
    <lineage>
        <taxon>Eukaryota</taxon>
        <taxon>Metazoa</taxon>
        <taxon>Ecdysozoa</taxon>
        <taxon>Arthropoda</taxon>
        <taxon>Hexapoda</taxon>
        <taxon>Insecta</taxon>
        <taxon>Pterygota</taxon>
        <taxon>Neoptera</taxon>
        <taxon>Polyneoptera</taxon>
        <taxon>Phasmatodea</taxon>
        <taxon>Timematodea</taxon>
        <taxon>Timematoidea</taxon>
        <taxon>Timematidae</taxon>
        <taxon>Timema</taxon>
    </lineage>
</organism>
<reference evidence="9" key="1">
    <citation type="submission" date="2020-11" db="EMBL/GenBank/DDBJ databases">
        <authorList>
            <person name="Tran Van P."/>
        </authorList>
    </citation>
    <scope>NUCLEOTIDE SEQUENCE</scope>
</reference>
<dbReference type="InterPro" id="IPR037302">
    <property type="entry name" value="Unc-13_C2B"/>
</dbReference>
<dbReference type="PRINTS" id="PR00360">
    <property type="entry name" value="C2DOMAIN"/>
</dbReference>
<dbReference type="GO" id="GO:0019992">
    <property type="term" value="F:diacylglycerol binding"/>
    <property type="evidence" value="ECO:0007669"/>
    <property type="project" value="InterPro"/>
</dbReference>
<dbReference type="InterPro" id="IPR014770">
    <property type="entry name" value="Munc13_1"/>
</dbReference>
<dbReference type="GO" id="GO:0016082">
    <property type="term" value="P:synaptic vesicle priming"/>
    <property type="evidence" value="ECO:0007669"/>
    <property type="project" value="TreeGrafter"/>
</dbReference>
<feature type="domain" description="C2" evidence="6">
    <location>
        <begin position="157"/>
        <end position="281"/>
    </location>
</feature>
<dbReference type="FunFam" id="2.60.40.150:FF:000002">
    <property type="entry name" value="Protein unc-13 homolog B"/>
    <property type="match status" value="1"/>
</dbReference>
<dbReference type="InterPro" id="IPR035892">
    <property type="entry name" value="C2_domain_sf"/>
</dbReference>
<dbReference type="PROSITE" id="PS00479">
    <property type="entry name" value="ZF_DAG_PE_1"/>
    <property type="match status" value="1"/>
</dbReference>
<dbReference type="GO" id="GO:0016081">
    <property type="term" value="P:synaptic vesicle docking"/>
    <property type="evidence" value="ECO:0007669"/>
    <property type="project" value="TreeGrafter"/>
</dbReference>
<evidence type="ECO:0000259" key="6">
    <source>
        <dbReference type="PROSITE" id="PS50004"/>
    </source>
</evidence>
<evidence type="ECO:0000256" key="1">
    <source>
        <dbReference type="ARBA" id="ARBA00022723"/>
    </source>
</evidence>
<evidence type="ECO:0000256" key="4">
    <source>
        <dbReference type="ARBA" id="ARBA00022833"/>
    </source>
</evidence>
<dbReference type="GO" id="GO:0098831">
    <property type="term" value="C:presynaptic active zone cytoplasmic component"/>
    <property type="evidence" value="ECO:0007669"/>
    <property type="project" value="TreeGrafter"/>
</dbReference>
<dbReference type="PANTHER" id="PTHR10480">
    <property type="entry name" value="PROTEIN UNC-13 HOMOLOG"/>
    <property type="match status" value="1"/>
</dbReference>
<keyword evidence="3" id="KW-0863">Zinc-finger</keyword>
<accession>A0A7R9HTJ5</accession>
<dbReference type="Gene3D" id="3.30.60.20">
    <property type="match status" value="1"/>
</dbReference>
<dbReference type="SMART" id="SM01145">
    <property type="entry name" value="DUF1041"/>
    <property type="match status" value="1"/>
</dbReference>
<dbReference type="InterPro" id="IPR046349">
    <property type="entry name" value="C1-like_sf"/>
</dbReference>
<dbReference type="PROSITE" id="PS50081">
    <property type="entry name" value="ZF_DAG_PE_2"/>
    <property type="match status" value="1"/>
</dbReference>
<dbReference type="InterPro" id="IPR000008">
    <property type="entry name" value="C2_dom"/>
</dbReference>
<evidence type="ECO:0000256" key="5">
    <source>
        <dbReference type="SAM" id="Coils"/>
    </source>
</evidence>
<dbReference type="FunFam" id="1.10.357.50:FF:000001">
    <property type="entry name" value="Protein unc-13 homolog B"/>
    <property type="match status" value="1"/>
</dbReference>
<dbReference type="SUPFAM" id="SSF57889">
    <property type="entry name" value="Cysteine-rich domain"/>
    <property type="match status" value="1"/>
</dbReference>
<dbReference type="FunFam" id="3.30.60.20:FF:000001">
    <property type="entry name" value="Protein unc-13 homolog B"/>
    <property type="match status" value="1"/>
</dbReference>
<dbReference type="PROSITE" id="PS51258">
    <property type="entry name" value="MHD1"/>
    <property type="match status" value="1"/>
</dbReference>
<dbReference type="GO" id="GO:0005516">
    <property type="term" value="F:calmodulin binding"/>
    <property type="evidence" value="ECO:0007669"/>
    <property type="project" value="TreeGrafter"/>
</dbReference>
<dbReference type="GO" id="GO:0030672">
    <property type="term" value="C:synaptic vesicle membrane"/>
    <property type="evidence" value="ECO:0007669"/>
    <property type="project" value="TreeGrafter"/>
</dbReference>
<keyword evidence="4" id="KW-0862">Zinc</keyword>
<name>A0A7R9HTJ5_9NEOP</name>
<dbReference type="GO" id="GO:0008270">
    <property type="term" value="F:zinc ion binding"/>
    <property type="evidence" value="ECO:0007669"/>
    <property type="project" value="UniProtKB-KW"/>
</dbReference>
<dbReference type="PANTHER" id="PTHR10480:SF12">
    <property type="entry name" value="UNC-13, ISOFORM E"/>
    <property type="match status" value="1"/>
</dbReference>
<dbReference type="CDD" id="cd04027">
    <property type="entry name" value="C2B_Munc13"/>
    <property type="match status" value="1"/>
</dbReference>
<keyword evidence="5" id="KW-0175">Coiled coil</keyword>
<dbReference type="SUPFAM" id="SSF49562">
    <property type="entry name" value="C2 domain (Calcium/lipid-binding domain, CaLB)"/>
    <property type="match status" value="1"/>
</dbReference>
<evidence type="ECO:0000313" key="9">
    <source>
        <dbReference type="EMBL" id="CAD7434427.1"/>
    </source>
</evidence>
<dbReference type="PROSITE" id="PS50004">
    <property type="entry name" value="C2"/>
    <property type="match status" value="1"/>
</dbReference>
<dbReference type="GO" id="GO:0061789">
    <property type="term" value="P:dense core granule priming"/>
    <property type="evidence" value="ECO:0007669"/>
    <property type="project" value="TreeGrafter"/>
</dbReference>
<dbReference type="EMBL" id="OB797569">
    <property type="protein sequence ID" value="CAD7434427.1"/>
    <property type="molecule type" value="Genomic_DNA"/>
</dbReference>
<protein>
    <submittedName>
        <fullName evidence="9">Uncharacterized protein</fullName>
    </submittedName>
</protein>
<evidence type="ECO:0000259" key="7">
    <source>
        <dbReference type="PROSITE" id="PS50081"/>
    </source>
</evidence>